<proteinExistence type="predicted"/>
<dbReference type="EMBL" id="BAAAUF010000125">
    <property type="protein sequence ID" value="GAA3079505.1"/>
    <property type="molecule type" value="Genomic_DNA"/>
</dbReference>
<evidence type="ECO:0000313" key="2">
    <source>
        <dbReference type="Proteomes" id="UP001501532"/>
    </source>
</evidence>
<gene>
    <name evidence="1" type="ORF">GCM10010448_71050</name>
</gene>
<dbReference type="Proteomes" id="UP001501532">
    <property type="component" value="Unassembled WGS sequence"/>
</dbReference>
<name>A0ABP6M547_9ACTN</name>
<comment type="caution">
    <text evidence="1">The sequence shown here is derived from an EMBL/GenBank/DDBJ whole genome shotgun (WGS) entry which is preliminary data.</text>
</comment>
<organism evidence="1 2">
    <name type="scientific">Streptomyces glomeratus</name>
    <dbReference type="NCBI Taxonomy" id="284452"/>
    <lineage>
        <taxon>Bacteria</taxon>
        <taxon>Bacillati</taxon>
        <taxon>Actinomycetota</taxon>
        <taxon>Actinomycetes</taxon>
        <taxon>Kitasatosporales</taxon>
        <taxon>Streptomycetaceae</taxon>
        <taxon>Streptomyces</taxon>
    </lineage>
</organism>
<protein>
    <submittedName>
        <fullName evidence="1">Uncharacterized protein</fullName>
    </submittedName>
</protein>
<accession>A0ABP6M547</accession>
<evidence type="ECO:0000313" key="1">
    <source>
        <dbReference type="EMBL" id="GAA3079505.1"/>
    </source>
</evidence>
<reference evidence="2" key="1">
    <citation type="journal article" date="2019" name="Int. J. Syst. Evol. Microbiol.">
        <title>The Global Catalogue of Microorganisms (GCM) 10K type strain sequencing project: providing services to taxonomists for standard genome sequencing and annotation.</title>
        <authorList>
            <consortium name="The Broad Institute Genomics Platform"/>
            <consortium name="The Broad Institute Genome Sequencing Center for Infectious Disease"/>
            <person name="Wu L."/>
            <person name="Ma J."/>
        </authorList>
    </citation>
    <scope>NUCLEOTIDE SEQUENCE [LARGE SCALE GENOMIC DNA]</scope>
    <source>
        <strain evidence="2">JCM 9091</strain>
    </source>
</reference>
<keyword evidence="2" id="KW-1185">Reference proteome</keyword>
<sequence length="203" mass="21992">MTAVRSPPGGGCPYDSRVRNTKVFKEAVAETLAELARRGVTLAPSTVEDAIEKIVTTVAERLGIQLRSAWRYFDAKATADRLAQSLNSYKESSNEKEVGQAPMPPLDNPELAVVLAGVPDVLAQTGGDLYAVIVNVAVNAWMAGHIHGEDGCPGCDGSRGPAGHDWQARMRTITEMQPDVTKWFDSDVWTRAVNHAGYTVTRR</sequence>